<feature type="compositionally biased region" description="Basic and acidic residues" evidence="5">
    <location>
        <begin position="74"/>
        <end position="179"/>
    </location>
</feature>
<dbReference type="Proteomes" id="UP000015100">
    <property type="component" value="Unassembled WGS sequence"/>
</dbReference>
<proteinExistence type="predicted"/>
<evidence type="ECO:0000256" key="1">
    <source>
        <dbReference type="ARBA" id="ARBA00004123"/>
    </source>
</evidence>
<evidence type="ECO:0000256" key="3">
    <source>
        <dbReference type="ARBA" id="ARBA00023204"/>
    </source>
</evidence>
<dbReference type="OrthoDB" id="79480at2759"/>
<dbReference type="InterPro" id="IPR048800">
    <property type="entry name" value="Cac1-like_C"/>
</dbReference>
<reference evidence="9" key="2">
    <citation type="submission" date="2013-04" db="EMBL/GenBank/DDBJ databases">
        <title>Genomic mechanisms accounting for the adaptation to parasitism in nematode-trapping fungi.</title>
        <authorList>
            <person name="Ahren D.G."/>
        </authorList>
    </citation>
    <scope>NUCLEOTIDE SEQUENCE [LARGE SCALE GENOMIC DNA]</scope>
    <source>
        <strain evidence="9">CBS 200.50</strain>
    </source>
</reference>
<feature type="region of interest" description="Disordered" evidence="5">
    <location>
        <begin position="1"/>
        <end position="214"/>
    </location>
</feature>
<dbReference type="eggNOG" id="KOG4364">
    <property type="taxonomic scope" value="Eukaryota"/>
</dbReference>
<comment type="caution">
    <text evidence="8">The sequence shown here is derived from an EMBL/GenBank/DDBJ whole genome shotgun (WGS) entry which is preliminary data.</text>
</comment>
<feature type="region of interest" description="Disordered" evidence="5">
    <location>
        <begin position="528"/>
        <end position="552"/>
    </location>
</feature>
<dbReference type="EMBL" id="AQGS01000443">
    <property type="protein sequence ID" value="EPS39816.1"/>
    <property type="molecule type" value="Genomic_DNA"/>
</dbReference>
<feature type="domain" description="Chromatin assembly factor 1 subunit Cac1-like C-terminal" evidence="7">
    <location>
        <begin position="889"/>
        <end position="939"/>
    </location>
</feature>
<dbReference type="GO" id="GO:0006334">
    <property type="term" value="P:nucleosome assembly"/>
    <property type="evidence" value="ECO:0007669"/>
    <property type="project" value="TreeGrafter"/>
</dbReference>
<evidence type="ECO:0000313" key="9">
    <source>
        <dbReference type="Proteomes" id="UP000015100"/>
    </source>
</evidence>
<feature type="compositionally biased region" description="Low complexity" evidence="5">
    <location>
        <begin position="542"/>
        <end position="552"/>
    </location>
</feature>
<protein>
    <recommendedName>
        <fullName evidence="10">Chromatin assembly factor 1 subunit A</fullName>
    </recommendedName>
</protein>
<keyword evidence="2" id="KW-0227">DNA damage</keyword>
<evidence type="ECO:0000259" key="7">
    <source>
        <dbReference type="Pfam" id="PF21796"/>
    </source>
</evidence>
<evidence type="ECO:0000256" key="2">
    <source>
        <dbReference type="ARBA" id="ARBA00022763"/>
    </source>
</evidence>
<evidence type="ECO:0000259" key="6">
    <source>
        <dbReference type="Pfam" id="PF12253"/>
    </source>
</evidence>
<keyword evidence="9" id="KW-1185">Reference proteome</keyword>
<sequence length="954" mass="106240">MAIESPQRDTLNSIRHTVEPSSPLSSAPPSPQPKRSATPNLNDSLPDTETTSKMSNLGLDGTSDAPPPKKRTKLTAEEKAEREKEKAEREKEKAAKEKEREEKRKEKEEKEKEKAKIKAEKEEQKKLKDEEKAKKEAEKVAEKAKRDEEKAKKEEEKAKKEEEKAKKEEEKAKKDRAQLRMDSFFSRKGPASASASSASVQTTPSKKDASPIKPSIAIQPPLAVQAAPLVVPMVKIGTAPEIEMTDKPEKPEKSDFTKYFHPFFARAGVTVAPPHSFQKDEAASRYACQEMDKYVLRRHLDSEDAMDVDIAKFEIPRPLPRSYFDEAFALPPAKRHRRGNLPKISTKDILTGLNSSPGPVPDFSGDKKLQNSDYVAYLKKLPRKYLKYAEDVRPGYYGTFTRIPKTSGLRKGRNPFQKSLPGIDYDYDSEAEWVQEPDDDGEELMSEDDEDPMDVGSADEMEDFLDDETEEVARKRNTVLGPLVPASSGLMWEDECPKTEEIEKYRLGVLIVGHTAPIDPFSGNYWVQEKKRPAPGRPAIKPQQQPNHQYQNQSSRYLPIGPIPRQRAPSYAGPYPPYSRPYGSHHVVHNQRHASLPRMDSAGRASTHKKPYEPNVGPSIVHNQRYGGSHHYLNAPYPGIGSSQTNQAPMQAPMQASLPMQTSRSTANPPSPDYSYFMEKLPPYLPTDQFPLDSFPVYADPHCKSLPRPRSRHFSVIPDVPYGKVCDGGPLTLKELYALGSSSQNRISDRPTVALPPTSGAINLTVAGPSGTQNRTSDAQPKSKAGASSGSQGLEALRSKFPYDCSPTAIYQNRGGVEIPYIGLIKDTNLRETLGGGNGANLPTLDTLANPTFAQQIGMSPADHFKFFGILQGISCCGFNTYDEFKNCVDFIVGTDLTKVGMLEGLKKEFPRITKPLLKVFMDTFCSRENVGGTKKWTCEFSQDENGFWTRKSA</sequence>
<feature type="region of interest" description="Disordered" evidence="5">
    <location>
        <begin position="745"/>
        <end position="791"/>
    </location>
</feature>
<dbReference type="GO" id="GO:0033186">
    <property type="term" value="C:CAF-1 complex"/>
    <property type="evidence" value="ECO:0007669"/>
    <property type="project" value="TreeGrafter"/>
</dbReference>
<dbReference type="STRING" id="1284197.S8AF99"/>
<organism evidence="8 9">
    <name type="scientific">Dactylellina haptotyla (strain CBS 200.50)</name>
    <name type="common">Nematode-trapping fungus</name>
    <name type="synonym">Monacrosporium haptotylum</name>
    <dbReference type="NCBI Taxonomy" id="1284197"/>
    <lineage>
        <taxon>Eukaryota</taxon>
        <taxon>Fungi</taxon>
        <taxon>Dikarya</taxon>
        <taxon>Ascomycota</taxon>
        <taxon>Pezizomycotina</taxon>
        <taxon>Orbiliomycetes</taxon>
        <taxon>Orbiliales</taxon>
        <taxon>Orbiliaceae</taxon>
        <taxon>Dactylellina</taxon>
    </lineage>
</organism>
<evidence type="ECO:0000256" key="5">
    <source>
        <dbReference type="SAM" id="MobiDB-lite"/>
    </source>
</evidence>
<feature type="region of interest" description="Disordered" evidence="5">
    <location>
        <begin position="436"/>
        <end position="455"/>
    </location>
</feature>
<feature type="compositionally biased region" description="Polar residues" evidence="5">
    <location>
        <begin position="35"/>
        <end position="55"/>
    </location>
</feature>
<dbReference type="Pfam" id="PF12253">
    <property type="entry name" value="CAF1A_dimeriz"/>
    <property type="match status" value="1"/>
</dbReference>
<dbReference type="PANTHER" id="PTHR15272:SF0">
    <property type="entry name" value="CHROMATIN ASSEMBLY FACTOR 1 SUBUNIT A"/>
    <property type="match status" value="1"/>
</dbReference>
<dbReference type="HOGENOM" id="CLU_013392_2_0_1"/>
<feature type="domain" description="Chromatin assembly factor 1 subunit A dimerization" evidence="6">
    <location>
        <begin position="384"/>
        <end position="454"/>
    </location>
</feature>
<comment type="subcellular location">
    <subcellularLocation>
        <location evidence="1">Nucleus</location>
    </subcellularLocation>
</comment>
<dbReference type="GO" id="GO:0006281">
    <property type="term" value="P:DNA repair"/>
    <property type="evidence" value="ECO:0007669"/>
    <property type="project" value="UniProtKB-KW"/>
</dbReference>
<accession>S8AF99</accession>
<evidence type="ECO:0008006" key="10">
    <source>
        <dbReference type="Google" id="ProtNLM"/>
    </source>
</evidence>
<dbReference type="InterPro" id="IPR022043">
    <property type="entry name" value="CAF1A_DD"/>
</dbReference>
<dbReference type="Pfam" id="PF21796">
    <property type="entry name" value="Cac1_C"/>
    <property type="match status" value="1"/>
</dbReference>
<feature type="compositionally biased region" description="Low complexity" evidence="5">
    <location>
        <begin position="782"/>
        <end position="791"/>
    </location>
</feature>
<feature type="compositionally biased region" description="Polar residues" evidence="5">
    <location>
        <begin position="770"/>
        <end position="780"/>
    </location>
</feature>
<name>S8AF99_DACHA</name>
<keyword evidence="3" id="KW-0234">DNA repair</keyword>
<dbReference type="AlphaFoldDB" id="S8AF99"/>
<keyword evidence="4" id="KW-0539">Nucleus</keyword>
<dbReference type="PANTHER" id="PTHR15272">
    <property type="entry name" value="CHROMATIN ASSEMBLY FACTOR 1 SUBUNIT A CAF-1 SUBUNIT A"/>
    <property type="match status" value="1"/>
</dbReference>
<reference evidence="8 9" key="1">
    <citation type="journal article" date="2013" name="PLoS Genet.">
        <title>Genomic mechanisms accounting for the adaptation to parasitism in nematode-trapping fungi.</title>
        <authorList>
            <person name="Meerupati T."/>
            <person name="Andersson K.M."/>
            <person name="Friman E."/>
            <person name="Kumar D."/>
            <person name="Tunlid A."/>
            <person name="Ahren D."/>
        </authorList>
    </citation>
    <scope>NUCLEOTIDE SEQUENCE [LARGE SCALE GENOMIC DNA]</scope>
    <source>
        <strain evidence="8 9">CBS 200.50</strain>
    </source>
</reference>
<evidence type="ECO:0000313" key="8">
    <source>
        <dbReference type="EMBL" id="EPS39816.1"/>
    </source>
</evidence>
<gene>
    <name evidence="8" type="ORF">H072_6266</name>
</gene>
<dbReference type="GO" id="GO:0005634">
    <property type="term" value="C:nucleus"/>
    <property type="evidence" value="ECO:0007669"/>
    <property type="project" value="UniProtKB-SubCell"/>
</dbReference>
<evidence type="ECO:0000256" key="4">
    <source>
        <dbReference type="ARBA" id="ARBA00023242"/>
    </source>
</evidence>